<dbReference type="AlphaFoldDB" id="A0A4P6YS02"/>
<dbReference type="Pfam" id="PF06908">
    <property type="entry name" value="YpsA"/>
    <property type="match status" value="1"/>
</dbReference>
<dbReference type="PIRSF" id="PIRSF021290">
    <property type="entry name" value="DUF1273"/>
    <property type="match status" value="1"/>
</dbReference>
<comment type="similarity">
    <text evidence="1">Belongs to the UPF0398 family.</text>
</comment>
<dbReference type="PANTHER" id="PTHR38440">
    <property type="entry name" value="UPF0398 PROTEIN YPSA"/>
    <property type="match status" value="1"/>
</dbReference>
<name>A0A4P6YS02_9LACO</name>
<reference evidence="3" key="1">
    <citation type="submission" date="2019-03" db="EMBL/GenBank/DDBJ databases">
        <title>Weissella sp. 26KH-42 Genome sequencing.</title>
        <authorList>
            <person name="Heo J."/>
            <person name="Kim S.-J."/>
            <person name="Kim J.-S."/>
            <person name="Hong S.-B."/>
            <person name="Kwon S.-W."/>
        </authorList>
    </citation>
    <scope>NUCLEOTIDE SEQUENCE [LARGE SCALE GENOMIC DNA]</scope>
    <source>
        <strain evidence="3">26KH-42</strain>
    </source>
</reference>
<dbReference type="Gene3D" id="3.40.50.450">
    <property type="match status" value="1"/>
</dbReference>
<dbReference type="NCBIfam" id="NF010181">
    <property type="entry name" value="PRK13660.1"/>
    <property type="match status" value="1"/>
</dbReference>
<evidence type="ECO:0000313" key="3">
    <source>
        <dbReference type="Proteomes" id="UP000292886"/>
    </source>
</evidence>
<dbReference type="EMBL" id="CP037940">
    <property type="protein sequence ID" value="QBO35431.1"/>
    <property type="molecule type" value="Genomic_DNA"/>
</dbReference>
<proteinExistence type="inferred from homology"/>
<organism evidence="2 3">
    <name type="scientific">Periweissella cryptocerci</name>
    <dbReference type="NCBI Taxonomy" id="2506420"/>
    <lineage>
        <taxon>Bacteria</taxon>
        <taxon>Bacillati</taxon>
        <taxon>Bacillota</taxon>
        <taxon>Bacilli</taxon>
        <taxon>Lactobacillales</taxon>
        <taxon>Lactobacillaceae</taxon>
        <taxon>Periweissella</taxon>
    </lineage>
</organism>
<dbReference type="RefSeq" id="WP_133362511.1">
    <property type="nucleotide sequence ID" value="NZ_CP037940.1"/>
</dbReference>
<gene>
    <name evidence="2" type="ORF">EQG49_02595</name>
</gene>
<keyword evidence="3" id="KW-1185">Reference proteome</keyword>
<evidence type="ECO:0000313" key="2">
    <source>
        <dbReference type="EMBL" id="QBO35431.1"/>
    </source>
</evidence>
<dbReference type="SUPFAM" id="SSF102405">
    <property type="entry name" value="MCP/YpsA-like"/>
    <property type="match status" value="1"/>
</dbReference>
<dbReference type="KEGG" id="wei:EQG49_02595"/>
<dbReference type="HAMAP" id="MF_01575">
    <property type="entry name" value="UPF0398"/>
    <property type="match status" value="1"/>
</dbReference>
<protein>
    <recommendedName>
        <fullName evidence="1">UPF0398 protein EQG49_02595</fullName>
    </recommendedName>
</protein>
<sequence>MSRLWVTGYRSYELGVFGDSDPKLAVLKYAIRQALIQAIENGVDWIITGPQMGVEQWTAEVAVELKPDYPEIQVAMMVPFMDFGKQWNEANRGKLQSLYAQVDFHDSVSEKPYESPRQLQAYQSFMLTHTDTALLVYDVDHEGKSLFDYNLIMNWQEQHPYPLTLITMDDLQESAIDYGELQESDKFE</sequence>
<dbReference type="PANTHER" id="PTHR38440:SF1">
    <property type="entry name" value="UPF0398 PROTEIN SPR0331"/>
    <property type="match status" value="1"/>
</dbReference>
<evidence type="ECO:0000256" key="1">
    <source>
        <dbReference type="HAMAP-Rule" id="MF_01575"/>
    </source>
</evidence>
<dbReference type="InterPro" id="IPR010697">
    <property type="entry name" value="YspA"/>
</dbReference>
<dbReference type="OrthoDB" id="2301957at2"/>
<dbReference type="Proteomes" id="UP000292886">
    <property type="component" value="Chromosome"/>
</dbReference>
<accession>A0A4P6YS02</accession>